<evidence type="ECO:0000259" key="7">
    <source>
        <dbReference type="Pfam" id="PF15782"/>
    </source>
</evidence>
<feature type="region of interest" description="Disordered" evidence="6">
    <location>
        <begin position="1081"/>
        <end position="1115"/>
    </location>
</feature>
<feature type="compositionally biased region" description="Polar residues" evidence="6">
    <location>
        <begin position="47"/>
        <end position="59"/>
    </location>
</feature>
<comment type="subcellular location">
    <subcellularLocation>
        <location evidence="1">Membrane</location>
        <topology evidence="1">Single-pass membrane protein</topology>
    </subcellularLocation>
</comment>
<evidence type="ECO:0000259" key="8">
    <source>
        <dbReference type="Pfam" id="PF20267"/>
    </source>
</evidence>
<dbReference type="GO" id="GO:0016020">
    <property type="term" value="C:membrane"/>
    <property type="evidence" value="ECO:0007669"/>
    <property type="project" value="UniProtKB-SubCell"/>
</dbReference>
<evidence type="ECO:0000256" key="4">
    <source>
        <dbReference type="ARBA" id="ARBA00022989"/>
    </source>
</evidence>
<feature type="compositionally biased region" description="Polar residues" evidence="6">
    <location>
        <begin position="1084"/>
        <end position="1115"/>
    </location>
</feature>
<dbReference type="PANTHER" id="PTHR15720:SF12">
    <property type="entry name" value="GREB1-LIKE PROTEIN"/>
    <property type="match status" value="1"/>
</dbReference>
<dbReference type="InterPro" id="IPR046927">
    <property type="entry name" value="GREB1-like_C"/>
</dbReference>
<feature type="domain" description="GREB1 N-terminal" evidence="7">
    <location>
        <begin position="62"/>
        <end position="211"/>
    </location>
</feature>
<dbReference type="Proteomes" id="UP000472273">
    <property type="component" value="Unplaced"/>
</dbReference>
<feature type="region of interest" description="Disordered" evidence="6">
    <location>
        <begin position="220"/>
        <end position="251"/>
    </location>
</feature>
<dbReference type="Pfam" id="PF20692">
    <property type="entry name" value="cpSF2-GREB1"/>
    <property type="match status" value="1"/>
</dbReference>
<dbReference type="PANTHER" id="PTHR15720">
    <property type="entry name" value="GREB1-RELATED"/>
    <property type="match status" value="1"/>
</dbReference>
<feature type="domain" description="TET-Associated Glycosyltransferase" evidence="10">
    <location>
        <begin position="1459"/>
        <end position="1574"/>
    </location>
</feature>
<keyword evidence="4" id="KW-1133">Transmembrane helix</keyword>
<keyword evidence="5" id="KW-0472">Membrane</keyword>
<feature type="domain" description="GREB1-like circularly permuted SF2 helicase" evidence="11">
    <location>
        <begin position="633"/>
        <end position="1309"/>
    </location>
</feature>
<dbReference type="InterPro" id="IPR048659">
    <property type="entry name" value="GREB1-like_2nd"/>
</dbReference>
<evidence type="ECO:0000259" key="11">
    <source>
        <dbReference type="Pfam" id="PF20692"/>
    </source>
</evidence>
<dbReference type="Pfam" id="PF15782">
    <property type="entry name" value="GREB1_N"/>
    <property type="match status" value="1"/>
</dbReference>
<evidence type="ECO:0000256" key="6">
    <source>
        <dbReference type="SAM" id="MobiDB-lite"/>
    </source>
</evidence>
<reference evidence="12" key="2">
    <citation type="submission" date="2025-09" db="UniProtKB">
        <authorList>
            <consortium name="Ensembl"/>
        </authorList>
    </citation>
    <scope>IDENTIFICATION</scope>
</reference>
<name>A0A670YE92_PSETE</name>
<dbReference type="GeneTree" id="ENSGT00390000008041"/>
<dbReference type="InterPro" id="IPR049100">
    <property type="entry name" value="TAGT"/>
</dbReference>
<feature type="compositionally biased region" description="Acidic residues" evidence="6">
    <location>
        <begin position="60"/>
        <end position="71"/>
    </location>
</feature>
<organism evidence="12 13">
    <name type="scientific">Pseudonaja textilis</name>
    <name type="common">Eastern brown snake</name>
    <dbReference type="NCBI Taxonomy" id="8673"/>
    <lineage>
        <taxon>Eukaryota</taxon>
        <taxon>Metazoa</taxon>
        <taxon>Chordata</taxon>
        <taxon>Craniata</taxon>
        <taxon>Vertebrata</taxon>
        <taxon>Euteleostomi</taxon>
        <taxon>Lepidosauria</taxon>
        <taxon>Squamata</taxon>
        <taxon>Bifurcata</taxon>
        <taxon>Unidentata</taxon>
        <taxon>Episquamata</taxon>
        <taxon>Toxicofera</taxon>
        <taxon>Serpentes</taxon>
        <taxon>Colubroidea</taxon>
        <taxon>Elapidae</taxon>
        <taxon>Hydrophiinae</taxon>
        <taxon>Pseudonaja</taxon>
    </lineage>
</organism>
<evidence type="ECO:0000256" key="1">
    <source>
        <dbReference type="ARBA" id="ARBA00004167"/>
    </source>
</evidence>
<reference evidence="12" key="1">
    <citation type="submission" date="2025-08" db="UniProtKB">
        <authorList>
            <consortium name="Ensembl"/>
        </authorList>
    </citation>
    <scope>IDENTIFICATION</scope>
</reference>
<evidence type="ECO:0000256" key="3">
    <source>
        <dbReference type="ARBA" id="ARBA00022692"/>
    </source>
</evidence>
<dbReference type="Pfam" id="PF20688">
    <property type="entry name" value="GREB1_2nd"/>
    <property type="match status" value="1"/>
</dbReference>
<evidence type="ECO:0000256" key="2">
    <source>
        <dbReference type="ARBA" id="ARBA00009148"/>
    </source>
</evidence>
<gene>
    <name evidence="12" type="primary">GREB1L</name>
</gene>
<feature type="domain" description="GREB1-like C-terminal" evidence="8">
    <location>
        <begin position="1628"/>
        <end position="1789"/>
    </location>
</feature>
<keyword evidence="3" id="KW-0812">Transmembrane</keyword>
<dbReference type="Pfam" id="PF20267">
    <property type="entry name" value="GREB1_C"/>
    <property type="match status" value="1"/>
</dbReference>
<feature type="region of interest" description="Disordered" evidence="6">
    <location>
        <begin position="47"/>
        <end position="92"/>
    </location>
</feature>
<evidence type="ECO:0000313" key="12">
    <source>
        <dbReference type="Ensembl" id="ENSPTXP00000007792.1"/>
    </source>
</evidence>
<evidence type="ECO:0000259" key="10">
    <source>
        <dbReference type="Pfam" id="PF20691"/>
    </source>
</evidence>
<evidence type="ECO:0000259" key="9">
    <source>
        <dbReference type="Pfam" id="PF20688"/>
    </source>
</evidence>
<protein>
    <submittedName>
        <fullName evidence="12">GREB1 like retinoic acid receptor coactivator</fullName>
    </submittedName>
</protein>
<evidence type="ECO:0000256" key="5">
    <source>
        <dbReference type="ARBA" id="ARBA00023136"/>
    </source>
</evidence>
<dbReference type="Pfam" id="PF20691">
    <property type="entry name" value="TAGT"/>
    <property type="match status" value="1"/>
</dbReference>
<comment type="similarity">
    <text evidence="2">Belongs to the GREB1 family.</text>
</comment>
<feature type="compositionally biased region" description="Low complexity" evidence="6">
    <location>
        <begin position="220"/>
        <end position="235"/>
    </location>
</feature>
<keyword evidence="13" id="KW-1185">Reference proteome</keyword>
<dbReference type="InterPro" id="IPR048657">
    <property type="entry name" value="GREB1-like_cpSF2"/>
</dbReference>
<proteinExistence type="inferred from homology"/>
<dbReference type="InterPro" id="IPR028422">
    <property type="entry name" value="GREB1"/>
</dbReference>
<feature type="region of interest" description="Disordered" evidence="6">
    <location>
        <begin position="291"/>
        <end position="311"/>
    </location>
</feature>
<feature type="domain" description="GREB1-like second" evidence="9">
    <location>
        <begin position="292"/>
        <end position="578"/>
    </location>
</feature>
<sequence length="1789" mass="200786">MGNSYAGQLKSARFEEALHNSIEASLRYVKPKVEELDKELMHRYTQNGSLDFSTSQTINETEEDEEDEDMSDSNSPPIPYAQKPAPEGSCTTDGFCQAGKDLRLVSLRMEQIDIPPGFLLVGAKSPNLPEHILVCAVDKRFLPDDHGKNALLGFSGNCIGCGERGFRYFTEFSNHINLKLTTQPKKQKHLKYLLVRNAQGVLSKGPLICWKECRSRHSSVASHSAKPSASASPSVTPESGTANGYKPGFTQTAQSSSAVNLSGIQDLTRNKNIVRPLALPGQLVGNTFATATLTSSGPPKKRHRGWSPGSPVPPPGVIVPVPPLLSVPVPQSMLTGILQPQPIPAGETVIVPENLLINSGIRPVILIGYGTLPYFYGNVGDIVVSPLLVNSYKIPQLENKDLDLFGLTGNQLLSVENMIILTIQYLVWLGPDKIPLREEFEQIMLKAMQEFTSREQSLQMNVPSISLSPAQLPWLAKLIASVSQDMVHVVVTQNSLAEGISETLQSLTEMKHQQRVPDYVVAICTSKIRGSEFCVVVLGQYQSRALAESMLTTSEFLKEISYELITGKVGFLASHFKNTSLGDELDKLLEMMQQRRGDNVVIPFSGDVNECVSSQEAASMVSTQVLDLNTETFQIYQPQLTVARKLLSQVCAIADSGNQSLDLGHFNKVDFIVVIPRSEVLVQQTIQRIRQSGVLVDLGLEESGTAYQRAEKYVVQLDNEVQTKFDSFMRRVKQNPYTLFVLVHDNAHVDLTSAISSSLSHGEPSQGLADRVINCREVLEAFNLLVLQVSSFPYALQTLQSRINSANEVHWIQFGNMEEITQDEKLYFGLNEYSKSLQWGITSPLLRCDEIFEKMVNTLLDRYPRLHSMVIRCYLLIQQYLEALMALTTMASLRDHSTPETLSIMDDIITAPGKDKNGCGHMLVIRIPSVQLAMLAKERLQEARDKLGLQYRFEIILGNPASELMVAKHFVKRLKAWRGNEDDDWFPHTYQDLEGLPCIVVLTGKDPLGETFPRSLKYCDLRLIDSSYLTRTALEQEVGLACCYVSKEAIRGPIVALDLSEKEQEKTSIGENDTDELLIDLERPQSNSSAVTGTSGSIAENGVSSSSATDKSQKQSLSMNFQNVATSSVDEGFAAGEPLKQECDSLANQIASSTTSKLASASPLVSQPFRWPNQPAKNCKTLHICLPRIVILSKAAYSLLGSQKSGQTPFSSALLPHADVSWVSSLRPLLHKDMTSEEQSLYYRQWTAVRQHHADYSNHGETTSSRSFHPRRLLLTGPPQVGKTGSYLQFLRILFRMLIRLLEVDVYDEEDINISDSDQWPDIELVRKMNFDFSVHDPKYVLMSPVYTEQLQKIKQEIRVEESRKRNTVSMMLTKYAAYNTFHHCEQCHQYMDTNPSMSDSTLHAFTFSSSMLGEEIQLHFIIPKSKENYFVFSKQGRHLESMRLPLVSDKNLNTVKSPIFTPSSGRHEHGLLNLYHAMEGISHLHLLVVKEYEMPLYRKYWPNHIMLVLPGMFNNAGVGAARFLIKELSYHNLELERNRLEELGVKRQCVWPFVVVMDDSCVLWNSHVVQEQSRYFCEDVDFNLRTNSSGLLICCFNNFSLMKKHIQVGGQKDFDIKPKIMVSESLTPLIPLQYVCAPDSEHTLLAAPAQFLLEKFLQYATYKLFPKAIYNFKNPVLAVDCYLNIGPQVALCYVSSRPHSVNVNCEGVFYSGLLLYLCDSFVGPDFLKRFKFLKGATLCVICQDRSSLRQTIVRLELEDEWQFRLRDEFQTANSSDDKPLYFLTGRHV</sequence>
<dbReference type="GO" id="GO:0001822">
    <property type="term" value="P:kidney development"/>
    <property type="evidence" value="ECO:0007669"/>
    <property type="project" value="TreeGrafter"/>
</dbReference>
<accession>A0A670YE92</accession>
<evidence type="ECO:0000313" key="13">
    <source>
        <dbReference type="Proteomes" id="UP000472273"/>
    </source>
</evidence>
<dbReference type="Ensembl" id="ENSPTXT00000008065.1">
    <property type="protein sequence ID" value="ENSPTXP00000007792.1"/>
    <property type="gene ID" value="ENSPTXG00000005655.1"/>
</dbReference>
<dbReference type="InterPro" id="IPR046926">
    <property type="entry name" value="GREB1_N"/>
</dbReference>